<keyword evidence="5 6" id="KW-0472">Membrane</keyword>
<protein>
    <recommendedName>
        <fullName evidence="9">AI-2E family transporter</fullName>
    </recommendedName>
</protein>
<feature type="transmembrane region" description="Helical" evidence="6">
    <location>
        <begin position="237"/>
        <end position="259"/>
    </location>
</feature>
<evidence type="ECO:0000256" key="2">
    <source>
        <dbReference type="ARBA" id="ARBA00009773"/>
    </source>
</evidence>
<dbReference type="InterPro" id="IPR002549">
    <property type="entry name" value="AI-2E-like"/>
</dbReference>
<evidence type="ECO:0000256" key="4">
    <source>
        <dbReference type="ARBA" id="ARBA00022989"/>
    </source>
</evidence>
<organism evidence="7 8">
    <name type="scientific">Lyngbya aestuarii BL J</name>
    <dbReference type="NCBI Taxonomy" id="1348334"/>
    <lineage>
        <taxon>Bacteria</taxon>
        <taxon>Bacillati</taxon>
        <taxon>Cyanobacteriota</taxon>
        <taxon>Cyanophyceae</taxon>
        <taxon>Oscillatoriophycideae</taxon>
        <taxon>Oscillatoriales</taxon>
        <taxon>Microcoleaceae</taxon>
        <taxon>Lyngbya</taxon>
    </lineage>
</organism>
<evidence type="ECO:0000256" key="5">
    <source>
        <dbReference type="ARBA" id="ARBA00023136"/>
    </source>
</evidence>
<feature type="transmembrane region" description="Helical" evidence="6">
    <location>
        <begin position="209"/>
        <end position="231"/>
    </location>
</feature>
<dbReference type="GO" id="GO:0055085">
    <property type="term" value="P:transmembrane transport"/>
    <property type="evidence" value="ECO:0007669"/>
    <property type="project" value="TreeGrafter"/>
</dbReference>
<dbReference type="PANTHER" id="PTHR21716:SF66">
    <property type="entry name" value="TRANSPORT PROTEIN SLL0063-RELATED"/>
    <property type="match status" value="1"/>
</dbReference>
<dbReference type="OrthoDB" id="464097at2"/>
<gene>
    <name evidence="7" type="ORF">M595_0072</name>
</gene>
<dbReference type="AlphaFoldDB" id="U7QPD2"/>
<evidence type="ECO:0008006" key="9">
    <source>
        <dbReference type="Google" id="ProtNLM"/>
    </source>
</evidence>
<comment type="subcellular location">
    <subcellularLocation>
        <location evidence="1">Membrane</location>
        <topology evidence="1">Multi-pass membrane protein</topology>
    </subcellularLocation>
</comment>
<comment type="caution">
    <text evidence="7">The sequence shown here is derived from an EMBL/GenBank/DDBJ whole genome shotgun (WGS) entry which is preliminary data.</text>
</comment>
<evidence type="ECO:0000313" key="7">
    <source>
        <dbReference type="EMBL" id="ERT09839.1"/>
    </source>
</evidence>
<dbReference type="Pfam" id="PF01594">
    <property type="entry name" value="AI-2E_transport"/>
    <property type="match status" value="1"/>
</dbReference>
<keyword evidence="4 6" id="KW-1133">Transmembrane helix</keyword>
<reference evidence="7 8" key="1">
    <citation type="journal article" date="2013" name="Front. Microbiol.">
        <title>Comparative genomic analyses of the cyanobacterium, Lyngbya aestuarii BL J, a powerful hydrogen producer.</title>
        <authorList>
            <person name="Kothari A."/>
            <person name="Vaughn M."/>
            <person name="Garcia-Pichel F."/>
        </authorList>
    </citation>
    <scope>NUCLEOTIDE SEQUENCE [LARGE SCALE GENOMIC DNA]</scope>
    <source>
        <strain evidence="7 8">BL J</strain>
    </source>
</reference>
<evidence type="ECO:0000256" key="6">
    <source>
        <dbReference type="SAM" id="Phobius"/>
    </source>
</evidence>
<evidence type="ECO:0000256" key="1">
    <source>
        <dbReference type="ARBA" id="ARBA00004141"/>
    </source>
</evidence>
<dbReference type="Proteomes" id="UP000017127">
    <property type="component" value="Unassembled WGS sequence"/>
</dbReference>
<keyword evidence="3 6" id="KW-0812">Transmembrane</keyword>
<feature type="transmembrane region" description="Helical" evidence="6">
    <location>
        <begin position="305"/>
        <end position="326"/>
    </location>
</feature>
<evidence type="ECO:0000313" key="8">
    <source>
        <dbReference type="Proteomes" id="UP000017127"/>
    </source>
</evidence>
<feature type="transmembrane region" description="Helical" evidence="6">
    <location>
        <begin position="159"/>
        <end position="177"/>
    </location>
</feature>
<dbReference type="EMBL" id="AUZM01000001">
    <property type="protein sequence ID" value="ERT09839.1"/>
    <property type="molecule type" value="Genomic_DNA"/>
</dbReference>
<sequence>MNLTQKLPRWFYLALAFPLLFINAWFILLLFNYLQPVPSILLTASLIAFLLEYPIVFLEQRGVPRGFAITGVILLALVFLGFLVFVLSPLVFQQLIEFVNRLPAWIEEGRKQLDTLDEQTVLQYLPMDLSDLTAQISSQLSRTLKSLTAEIIDLTLNTINSALNLIVTVVLTILLVLNGEKLWDGLISWLPREWGNQIQLIIQQSFRGYYSGQAILALILSIALSFAFLIFKIPFWLLFGFGIGSLSLIPFGGTFAVLVISTLLSLHNVFLGLKVLAIALIIGQINENVIAPRLIGGITGLNPALVIVSLLTGVKVAGVLGLLLAVPTASLVKKIADNIRGLEEIEQSSSVEKAESF</sequence>
<comment type="similarity">
    <text evidence="2">Belongs to the autoinducer-2 exporter (AI-2E) (TC 2.A.86) family.</text>
</comment>
<accession>U7QPD2</accession>
<feature type="transmembrane region" description="Helical" evidence="6">
    <location>
        <begin position="40"/>
        <end position="58"/>
    </location>
</feature>
<dbReference type="GO" id="GO:0016020">
    <property type="term" value="C:membrane"/>
    <property type="evidence" value="ECO:0007669"/>
    <property type="project" value="UniProtKB-SubCell"/>
</dbReference>
<dbReference type="RefSeq" id="WP_023063901.1">
    <property type="nucleotide sequence ID" value="NZ_AUZM01000001.1"/>
</dbReference>
<keyword evidence="8" id="KW-1185">Reference proteome</keyword>
<feature type="transmembrane region" description="Helical" evidence="6">
    <location>
        <begin position="67"/>
        <end position="92"/>
    </location>
</feature>
<evidence type="ECO:0000256" key="3">
    <source>
        <dbReference type="ARBA" id="ARBA00022692"/>
    </source>
</evidence>
<proteinExistence type="inferred from homology"/>
<name>U7QPD2_9CYAN</name>
<dbReference type="PANTHER" id="PTHR21716">
    <property type="entry name" value="TRANSMEMBRANE PROTEIN"/>
    <property type="match status" value="1"/>
</dbReference>
<feature type="transmembrane region" description="Helical" evidence="6">
    <location>
        <begin position="12"/>
        <end position="34"/>
    </location>
</feature>